<dbReference type="Proteomes" id="UP000887116">
    <property type="component" value="Unassembled WGS sequence"/>
</dbReference>
<keyword evidence="3" id="KW-1185">Reference proteome</keyword>
<organism evidence="2 3">
    <name type="scientific">Trichonephila clavata</name>
    <name type="common">Joro spider</name>
    <name type="synonym">Nephila clavata</name>
    <dbReference type="NCBI Taxonomy" id="2740835"/>
    <lineage>
        <taxon>Eukaryota</taxon>
        <taxon>Metazoa</taxon>
        <taxon>Ecdysozoa</taxon>
        <taxon>Arthropoda</taxon>
        <taxon>Chelicerata</taxon>
        <taxon>Arachnida</taxon>
        <taxon>Araneae</taxon>
        <taxon>Araneomorphae</taxon>
        <taxon>Entelegynae</taxon>
        <taxon>Araneoidea</taxon>
        <taxon>Nephilidae</taxon>
        <taxon>Trichonephila</taxon>
    </lineage>
</organism>
<accession>A0A8X6I1R7</accession>
<evidence type="ECO:0000313" key="3">
    <source>
        <dbReference type="Proteomes" id="UP000887116"/>
    </source>
</evidence>
<name>A0A8X6I1R7_TRICU</name>
<dbReference type="OrthoDB" id="10467359at2759"/>
<gene>
    <name evidence="2" type="ORF">TNCT_196251</name>
</gene>
<dbReference type="AlphaFoldDB" id="A0A8X6I1R7"/>
<comment type="caution">
    <text evidence="2">The sequence shown here is derived from an EMBL/GenBank/DDBJ whole genome shotgun (WGS) entry which is preliminary data.</text>
</comment>
<reference evidence="2" key="1">
    <citation type="submission" date="2020-07" db="EMBL/GenBank/DDBJ databases">
        <title>Multicomponent nature underlies the extraordinary mechanical properties of spider dragline silk.</title>
        <authorList>
            <person name="Kono N."/>
            <person name="Nakamura H."/>
            <person name="Mori M."/>
            <person name="Yoshida Y."/>
            <person name="Ohtoshi R."/>
            <person name="Malay A.D."/>
            <person name="Moran D.A.P."/>
            <person name="Tomita M."/>
            <person name="Numata K."/>
            <person name="Arakawa K."/>
        </authorList>
    </citation>
    <scope>NUCLEOTIDE SEQUENCE</scope>
</reference>
<evidence type="ECO:0000256" key="1">
    <source>
        <dbReference type="SAM" id="MobiDB-lite"/>
    </source>
</evidence>
<protein>
    <submittedName>
        <fullName evidence="2">Uncharacterized protein</fullName>
    </submittedName>
</protein>
<feature type="region of interest" description="Disordered" evidence="1">
    <location>
        <begin position="1"/>
        <end position="23"/>
    </location>
</feature>
<proteinExistence type="predicted"/>
<evidence type="ECO:0000313" key="2">
    <source>
        <dbReference type="EMBL" id="GFQ85847.1"/>
    </source>
</evidence>
<dbReference type="EMBL" id="BMAO01022977">
    <property type="protein sequence ID" value="GFQ85847.1"/>
    <property type="molecule type" value="Genomic_DNA"/>
</dbReference>
<sequence length="80" mass="9384">MRALFENRANFSSPSEARQPIKGNHYSIAEREQLREQEKEPISDNGFQVTAMSIKVKPRSLRINKMLTFTGWEGRDKMWI</sequence>